<dbReference type="RefSeq" id="WP_058104068.1">
    <property type="nucleotide sequence ID" value="NZ_FNTB01000001.1"/>
</dbReference>
<dbReference type="AlphaFoldDB" id="A0A1H4MEM6"/>
<evidence type="ECO:0000313" key="5">
    <source>
        <dbReference type="EMBL" id="SEB81373.1"/>
    </source>
</evidence>
<dbReference type="SMART" id="SM00738">
    <property type="entry name" value="NGN"/>
    <property type="match status" value="1"/>
</dbReference>
<evidence type="ECO:0000256" key="1">
    <source>
        <dbReference type="ARBA" id="ARBA00022814"/>
    </source>
</evidence>
<name>A0A1H4MEM6_9FLAO</name>
<dbReference type="GO" id="GO:0031564">
    <property type="term" value="P:transcription antitermination"/>
    <property type="evidence" value="ECO:0007669"/>
    <property type="project" value="UniProtKB-KW"/>
</dbReference>
<evidence type="ECO:0000259" key="4">
    <source>
        <dbReference type="SMART" id="SM00738"/>
    </source>
</evidence>
<proteinExistence type="predicted"/>
<dbReference type="OrthoDB" id="9796143at2"/>
<dbReference type="GO" id="GO:0006354">
    <property type="term" value="P:DNA-templated transcription elongation"/>
    <property type="evidence" value="ECO:0007669"/>
    <property type="project" value="InterPro"/>
</dbReference>
<evidence type="ECO:0000256" key="3">
    <source>
        <dbReference type="ARBA" id="ARBA00023163"/>
    </source>
</evidence>
<dbReference type="SUPFAM" id="SSF82679">
    <property type="entry name" value="N-utilization substance G protein NusG, N-terminal domain"/>
    <property type="match status" value="1"/>
</dbReference>
<dbReference type="InterPro" id="IPR043425">
    <property type="entry name" value="NusG-like"/>
</dbReference>
<dbReference type="SUPFAM" id="SSF50104">
    <property type="entry name" value="Translation proteins SH3-like domain"/>
    <property type="match status" value="1"/>
</dbReference>
<dbReference type="InterPro" id="IPR036735">
    <property type="entry name" value="NGN_dom_sf"/>
</dbReference>
<organism evidence="5 6">
    <name type="scientific">Maribacter dokdonensis</name>
    <dbReference type="NCBI Taxonomy" id="320912"/>
    <lineage>
        <taxon>Bacteria</taxon>
        <taxon>Pseudomonadati</taxon>
        <taxon>Bacteroidota</taxon>
        <taxon>Flavobacteriia</taxon>
        <taxon>Flavobacteriales</taxon>
        <taxon>Flavobacteriaceae</taxon>
        <taxon>Maribacter</taxon>
    </lineage>
</organism>
<dbReference type="NCBIfam" id="NF033644">
    <property type="entry name" value="antiterm_UpxY"/>
    <property type="match status" value="1"/>
</dbReference>
<dbReference type="EMBL" id="FNTB01000001">
    <property type="protein sequence ID" value="SEB81373.1"/>
    <property type="molecule type" value="Genomic_DNA"/>
</dbReference>
<dbReference type="Proteomes" id="UP000183038">
    <property type="component" value="Unassembled WGS sequence"/>
</dbReference>
<feature type="domain" description="NusG-like N-terminal" evidence="4">
    <location>
        <begin position="2"/>
        <end position="99"/>
    </location>
</feature>
<evidence type="ECO:0000256" key="2">
    <source>
        <dbReference type="ARBA" id="ARBA00023015"/>
    </source>
</evidence>
<dbReference type="PANTHER" id="PTHR30265:SF4">
    <property type="entry name" value="KOW MOTIF FAMILY PROTEIN, EXPRESSED"/>
    <property type="match status" value="1"/>
</dbReference>
<dbReference type="CDD" id="cd09895">
    <property type="entry name" value="NGN_SP_UpxY"/>
    <property type="match status" value="1"/>
</dbReference>
<keyword evidence="2" id="KW-0805">Transcription regulation</keyword>
<reference evidence="5 6" key="1">
    <citation type="submission" date="2016-10" db="EMBL/GenBank/DDBJ databases">
        <authorList>
            <person name="de Groot N.N."/>
        </authorList>
    </citation>
    <scope>NUCLEOTIDE SEQUENCE [LARGE SCALE GENOMIC DNA]</scope>
    <source>
        <strain evidence="5 6">MAR_2009_71</strain>
    </source>
</reference>
<gene>
    <name evidence="5" type="ORF">SAMN05192540_1613</name>
</gene>
<dbReference type="InterPro" id="IPR008991">
    <property type="entry name" value="Translation_prot_SH3-like_sf"/>
</dbReference>
<dbReference type="Gene3D" id="3.30.70.940">
    <property type="entry name" value="NusG, N-terminal domain"/>
    <property type="match status" value="1"/>
</dbReference>
<evidence type="ECO:0000313" key="6">
    <source>
        <dbReference type="Proteomes" id="UP000183038"/>
    </source>
</evidence>
<keyword evidence="1" id="KW-0889">Transcription antitermination</keyword>
<dbReference type="InterPro" id="IPR006645">
    <property type="entry name" value="NGN-like_dom"/>
</dbReference>
<accession>A0A1H4MEM6</accession>
<dbReference type="PANTHER" id="PTHR30265">
    <property type="entry name" value="RHO-INTERACTING TRANSCRIPTION TERMINATION FACTOR NUSG"/>
    <property type="match status" value="1"/>
</dbReference>
<dbReference type="Pfam" id="PF02357">
    <property type="entry name" value="NusG"/>
    <property type="match status" value="1"/>
</dbReference>
<protein>
    <submittedName>
        <fullName evidence="5">Transcription antitermination factor NusG</fullName>
    </submittedName>
</protein>
<sequence>MLKNWYVLYVKPKNEKKVAERLLSHQIEVYCPMIKEVKQWSDRKKTIEVPLFKSYVFVQIAESDRQKVFNVPGVVRYLYWLGKPAIVRNTEMEALKNWLSNDTVENYSLCKLESGDKVAIKYGALKDQKAEVIEVGKKRVRLVLEGMGVVLNMKIRDLA</sequence>
<keyword evidence="3" id="KW-0804">Transcription</keyword>